<dbReference type="InterPro" id="IPR013830">
    <property type="entry name" value="SGNH_hydro"/>
</dbReference>
<dbReference type="SUPFAM" id="SSF52266">
    <property type="entry name" value="SGNH hydrolase"/>
    <property type="match status" value="1"/>
</dbReference>
<keyword evidence="2" id="KW-0378">Hydrolase</keyword>
<name>A0A061A9G6_9MOLU</name>
<dbReference type="Pfam" id="PF13472">
    <property type="entry name" value="Lipase_GDSL_2"/>
    <property type="match status" value="1"/>
</dbReference>
<feature type="domain" description="SGNH hydrolase-type esterase" evidence="1">
    <location>
        <begin position="58"/>
        <end position="206"/>
    </location>
</feature>
<dbReference type="Gene3D" id="3.40.50.1110">
    <property type="entry name" value="SGNH hydrolase"/>
    <property type="match status" value="1"/>
</dbReference>
<proteinExistence type="predicted"/>
<dbReference type="InParanoid" id="A0A061A9G6"/>
<dbReference type="Proteomes" id="UP000032434">
    <property type="component" value="Chromosome 1"/>
</dbReference>
<dbReference type="EMBL" id="LK028559">
    <property type="protein sequence ID" value="CDR30503.1"/>
    <property type="molecule type" value="Genomic_DNA"/>
</dbReference>
<dbReference type="AlphaFoldDB" id="A0A061A9G6"/>
<dbReference type="InterPro" id="IPR036514">
    <property type="entry name" value="SGNH_hydro_sf"/>
</dbReference>
<dbReference type="InterPro" id="IPR051532">
    <property type="entry name" value="Ester_Hydrolysis_Enzymes"/>
</dbReference>
<keyword evidence="3" id="KW-1185">Reference proteome</keyword>
<evidence type="ECO:0000313" key="2">
    <source>
        <dbReference type="EMBL" id="CDR30503.1"/>
    </source>
</evidence>
<dbReference type="PANTHER" id="PTHR30383">
    <property type="entry name" value="THIOESTERASE 1/PROTEASE 1/LYSOPHOSPHOLIPASE L1"/>
    <property type="match status" value="1"/>
</dbReference>
<dbReference type="KEGG" id="aoc:Aocu_04300"/>
<evidence type="ECO:0000259" key="1">
    <source>
        <dbReference type="Pfam" id="PF13472"/>
    </source>
</evidence>
<dbReference type="OrthoDB" id="2513075at2"/>
<dbReference type="HOGENOM" id="CLU_051989_6_2_14"/>
<dbReference type="RefSeq" id="WP_045749044.1">
    <property type="nucleotide sequence ID" value="NZ_FUZK01000003.1"/>
</dbReference>
<evidence type="ECO:0000313" key="3">
    <source>
        <dbReference type="Proteomes" id="UP000032434"/>
    </source>
</evidence>
<organism evidence="2 3">
    <name type="scientific">Acholeplasma oculi</name>
    <dbReference type="NCBI Taxonomy" id="35623"/>
    <lineage>
        <taxon>Bacteria</taxon>
        <taxon>Bacillati</taxon>
        <taxon>Mycoplasmatota</taxon>
        <taxon>Mollicutes</taxon>
        <taxon>Acholeplasmatales</taxon>
        <taxon>Acholeplasmataceae</taxon>
        <taxon>Acholeplasma</taxon>
    </lineage>
</organism>
<accession>A0A061A9G6</accession>
<dbReference type="PATRIC" id="fig|35623.3.peg.431"/>
<protein>
    <submittedName>
        <fullName evidence="2">SGNH hydrolase-type esterase domain containing protein</fullName>
    </submittedName>
</protein>
<dbReference type="GO" id="GO:0004622">
    <property type="term" value="F:phosphatidylcholine lysophospholipase activity"/>
    <property type="evidence" value="ECO:0007669"/>
    <property type="project" value="TreeGrafter"/>
</dbReference>
<dbReference type="PANTHER" id="PTHR30383:SF5">
    <property type="entry name" value="SGNH HYDROLASE-TYPE ESTERASE DOMAIN-CONTAINING PROTEIN"/>
    <property type="match status" value="1"/>
</dbReference>
<reference evidence="3" key="1">
    <citation type="submission" date="2014-05" db="EMBL/GenBank/DDBJ databases">
        <authorList>
            <person name="Kube M."/>
        </authorList>
    </citation>
    <scope>NUCLEOTIDE SEQUENCE [LARGE SCALE GENOMIC DNA]</scope>
</reference>
<dbReference type="STRING" id="35623.Aocu_04300"/>
<sequence>MYKLDSQELKGLREMIINTSTKKLNEYRKLNETELGAPFVFLGDSMIEYFNLNTYLPGIDALNRGIAGATSPFILFKLNMILGNLEPNHIYISIGSNDLVLHEATVQKAVENIKVLLKELTNRYPEAHITYLSTTPVVSVKSKLYKKIYIAGRENHELKTINEQVKIYADLNQLGFINLFDALLDLDGYLDETYTMDGIHLNPKGYMVYASIIKEKLKSMIECSSE</sequence>
<gene>
    <name evidence="2" type="ORF">Aocu_04300</name>
</gene>